<evidence type="ECO:0000313" key="5">
    <source>
        <dbReference type="EMBL" id="AUD05776.1"/>
    </source>
</evidence>
<dbReference type="KEGG" id="spir:CWM47_30380"/>
<dbReference type="RefSeq" id="WP_100992328.1">
    <property type="nucleotide sequence ID" value="NZ_CP025096.1"/>
</dbReference>
<dbReference type="PANTHER" id="PTHR33711">
    <property type="entry name" value="DIOXYGENASE, PUTATIVE (AFU_ORTHOLOGUE AFUA_2G02910)-RELATED"/>
    <property type="match status" value="1"/>
</dbReference>
<evidence type="ECO:0000256" key="3">
    <source>
        <dbReference type="ARBA" id="ARBA00023002"/>
    </source>
</evidence>
<gene>
    <name evidence="5" type="ORF">CWM47_30380</name>
</gene>
<keyword evidence="3" id="KW-0560">Oxidoreductase</keyword>
<name>A0A2K8Z7B0_9BACT</name>
<reference evidence="5 6" key="1">
    <citation type="submission" date="2017-11" db="EMBL/GenBank/DDBJ databases">
        <title>Taxonomic description and genome sequences of Spirosoma HA7 sp. nov., isolated from pollen microhabitat of Corylus avellana.</title>
        <authorList>
            <person name="Ambika Manirajan B."/>
            <person name="Suarez C."/>
            <person name="Ratering S."/>
            <person name="Geissler-Plaum R."/>
            <person name="Cardinale M."/>
            <person name="Sylvia S."/>
        </authorList>
    </citation>
    <scope>NUCLEOTIDE SEQUENCE [LARGE SCALE GENOMIC DNA]</scope>
    <source>
        <strain evidence="5 6">HA7</strain>
    </source>
</reference>
<protein>
    <submittedName>
        <fullName evidence="5">Intradiol ring-cleavage dioxygenase</fullName>
    </submittedName>
</protein>
<dbReference type="InterPro" id="IPR000627">
    <property type="entry name" value="Intradiol_dOase_C"/>
</dbReference>
<dbReference type="Proteomes" id="UP000232883">
    <property type="component" value="Chromosome"/>
</dbReference>
<proteinExistence type="inferred from homology"/>
<evidence type="ECO:0000313" key="6">
    <source>
        <dbReference type="Proteomes" id="UP000232883"/>
    </source>
</evidence>
<organism evidence="5 6">
    <name type="scientific">Spirosoma pollinicola</name>
    <dbReference type="NCBI Taxonomy" id="2057025"/>
    <lineage>
        <taxon>Bacteria</taxon>
        <taxon>Pseudomonadati</taxon>
        <taxon>Bacteroidota</taxon>
        <taxon>Cytophagia</taxon>
        <taxon>Cytophagales</taxon>
        <taxon>Cytophagaceae</taxon>
        <taxon>Spirosoma</taxon>
    </lineage>
</organism>
<dbReference type="GO" id="GO:0008199">
    <property type="term" value="F:ferric iron binding"/>
    <property type="evidence" value="ECO:0007669"/>
    <property type="project" value="InterPro"/>
</dbReference>
<evidence type="ECO:0000256" key="1">
    <source>
        <dbReference type="ARBA" id="ARBA00007825"/>
    </source>
</evidence>
<accession>A0A2K8Z7B0</accession>
<comment type="similarity">
    <text evidence="1">Belongs to the intradiol ring-cleavage dioxygenase family.</text>
</comment>
<dbReference type="SUPFAM" id="SSF49482">
    <property type="entry name" value="Aromatic compound dioxygenase"/>
    <property type="match status" value="1"/>
</dbReference>
<keyword evidence="2 5" id="KW-0223">Dioxygenase</keyword>
<keyword evidence="6" id="KW-1185">Reference proteome</keyword>
<dbReference type="GO" id="GO:0018578">
    <property type="term" value="F:protocatechuate 3,4-dioxygenase activity"/>
    <property type="evidence" value="ECO:0007669"/>
    <property type="project" value="InterPro"/>
</dbReference>
<dbReference type="Gene3D" id="2.60.130.10">
    <property type="entry name" value="Aromatic compound dioxygenase"/>
    <property type="match status" value="1"/>
</dbReference>
<dbReference type="CDD" id="cd03459">
    <property type="entry name" value="3_4-PCD"/>
    <property type="match status" value="1"/>
</dbReference>
<feature type="domain" description="Intradiol ring-cleavage dioxygenases" evidence="4">
    <location>
        <begin position="54"/>
        <end position="205"/>
    </location>
</feature>
<dbReference type="AlphaFoldDB" id="A0A2K8Z7B0"/>
<evidence type="ECO:0000259" key="4">
    <source>
        <dbReference type="Pfam" id="PF00775"/>
    </source>
</evidence>
<sequence length="327" mass="36557">MDNQPNIPRRSWLRLSVGLAAGTVGTAFTLTDADKDRCAVTPRQELGPFPTMQFRSQADHDVDLTQLTGQAGIATGEVIIVKGKILDTTCQPIVGAIVEIWQANHHGKYRHEYGDSGKSDPNFQGWAQAVTNANGEYQFKTILPGLYGHRARHIHYKVAKRGYHELVTQLYFDGEERNRTDEILNSFTHEEQMRLTGKLDKTTPTPTIEFTINLDKVQVGALPAKVLTDYTGEYVLQVKGTDYEQLLNKFLGGPYDKVTMQVEQQDGLLYLTTTKAPKAELFWKAKDQFDAASFYDTVLTFGRNAAGKVVSATFRARDGQELHGTRV</sequence>
<dbReference type="Pfam" id="PF00775">
    <property type="entry name" value="Dioxygenase_C"/>
    <property type="match status" value="1"/>
</dbReference>
<dbReference type="InterPro" id="IPR050770">
    <property type="entry name" value="Intradiol_RC_Dioxygenase"/>
</dbReference>
<dbReference type="EMBL" id="CP025096">
    <property type="protein sequence ID" value="AUD05776.1"/>
    <property type="molecule type" value="Genomic_DNA"/>
</dbReference>
<dbReference type="OrthoDB" id="933561at2"/>
<dbReference type="InterPro" id="IPR039387">
    <property type="entry name" value="3_4-PCD"/>
</dbReference>
<evidence type="ECO:0000256" key="2">
    <source>
        <dbReference type="ARBA" id="ARBA00022964"/>
    </source>
</evidence>
<dbReference type="PANTHER" id="PTHR33711:SF10">
    <property type="entry name" value="INTRADIOL RING-CLEAVAGE DIOXYGENASES DOMAIN-CONTAINING PROTEIN"/>
    <property type="match status" value="1"/>
</dbReference>
<dbReference type="InterPro" id="IPR015889">
    <property type="entry name" value="Intradiol_dOase_core"/>
</dbReference>